<gene>
    <name evidence="2" type="ORF">OKIOD_LOCUS14193</name>
</gene>
<dbReference type="Proteomes" id="UP001158576">
    <property type="component" value="Chromosome 2"/>
</dbReference>
<evidence type="ECO:0000256" key="1">
    <source>
        <dbReference type="SAM" id="MobiDB-lite"/>
    </source>
</evidence>
<proteinExistence type="predicted"/>
<keyword evidence="3" id="KW-1185">Reference proteome</keyword>
<feature type="region of interest" description="Disordered" evidence="1">
    <location>
        <begin position="57"/>
        <end position="160"/>
    </location>
</feature>
<feature type="compositionally biased region" description="Polar residues" evidence="1">
    <location>
        <begin position="130"/>
        <end position="139"/>
    </location>
</feature>
<feature type="compositionally biased region" description="Low complexity" evidence="1">
    <location>
        <begin position="63"/>
        <end position="82"/>
    </location>
</feature>
<accession>A0ABN7T4M1</accession>
<evidence type="ECO:0000313" key="2">
    <source>
        <dbReference type="EMBL" id="CAG5111092.1"/>
    </source>
</evidence>
<feature type="compositionally biased region" description="Polar residues" evidence="1">
    <location>
        <begin position="109"/>
        <end position="122"/>
    </location>
</feature>
<dbReference type="EMBL" id="OU015567">
    <property type="protein sequence ID" value="CAG5111092.1"/>
    <property type="molecule type" value="Genomic_DNA"/>
</dbReference>
<name>A0ABN7T4M1_OIKDI</name>
<reference evidence="2 3" key="1">
    <citation type="submission" date="2021-04" db="EMBL/GenBank/DDBJ databases">
        <authorList>
            <person name="Bliznina A."/>
        </authorList>
    </citation>
    <scope>NUCLEOTIDE SEQUENCE [LARGE SCALE GENOMIC DNA]</scope>
</reference>
<sequence length="160" mass="17856">MSKQNLLKKSLSSASKWWKSLDQPASSQTLSPAELAGIPTSEDIHYDYIILRQAREMGRRQTSTDSNSSNQSENSISSSSSSQVRMRKTPSSTPRRPKSACPIQRAKTETASEPISSRNSPKTLPKTPVQIVQKSTPLSSEKRKFSRQKSVNKWSMKEIS</sequence>
<evidence type="ECO:0000313" key="3">
    <source>
        <dbReference type="Proteomes" id="UP001158576"/>
    </source>
</evidence>
<organism evidence="2 3">
    <name type="scientific">Oikopleura dioica</name>
    <name type="common">Tunicate</name>
    <dbReference type="NCBI Taxonomy" id="34765"/>
    <lineage>
        <taxon>Eukaryota</taxon>
        <taxon>Metazoa</taxon>
        <taxon>Chordata</taxon>
        <taxon>Tunicata</taxon>
        <taxon>Appendicularia</taxon>
        <taxon>Copelata</taxon>
        <taxon>Oikopleuridae</taxon>
        <taxon>Oikopleura</taxon>
    </lineage>
</organism>
<protein>
    <submittedName>
        <fullName evidence="2">Oidioi.mRNA.OKI2018_I69.chr2.g5428.t1.cds</fullName>
    </submittedName>
</protein>